<accession>A0A7Y9WFL4</accession>
<evidence type="ECO:0000313" key="1">
    <source>
        <dbReference type="EMBL" id="NYH19962.1"/>
    </source>
</evidence>
<dbReference type="Proteomes" id="UP000572540">
    <property type="component" value="Unassembled WGS sequence"/>
</dbReference>
<dbReference type="EMBL" id="JACCAU010000001">
    <property type="protein sequence ID" value="NYH19962.1"/>
    <property type="molecule type" value="Genomic_DNA"/>
</dbReference>
<comment type="caution">
    <text evidence="1">The sequence shown here is derived from an EMBL/GenBank/DDBJ whole genome shotgun (WGS) entry which is preliminary data.</text>
</comment>
<proteinExistence type="predicted"/>
<gene>
    <name evidence="1" type="ORF">GGD41_007190</name>
</gene>
<name>A0A7Y9WFL4_9BURK</name>
<protein>
    <submittedName>
        <fullName evidence="1">Uncharacterized protein</fullName>
    </submittedName>
</protein>
<organism evidence="1 2">
    <name type="scientific">Paraburkholderia bryophila</name>
    <dbReference type="NCBI Taxonomy" id="420952"/>
    <lineage>
        <taxon>Bacteria</taxon>
        <taxon>Pseudomonadati</taxon>
        <taxon>Pseudomonadota</taxon>
        <taxon>Betaproteobacteria</taxon>
        <taxon>Burkholderiales</taxon>
        <taxon>Burkholderiaceae</taxon>
        <taxon>Paraburkholderia</taxon>
    </lineage>
</organism>
<dbReference type="AlphaFoldDB" id="A0A7Y9WFL4"/>
<sequence length="59" mass="6456">MIGAELDAAQHIAFADHTHQMAGGVHHRRTTDLTVGEDTGNFTHGHLGCHRYDRAGHNI</sequence>
<evidence type="ECO:0000313" key="2">
    <source>
        <dbReference type="Proteomes" id="UP000572540"/>
    </source>
</evidence>
<reference evidence="1 2" key="1">
    <citation type="submission" date="2020-07" db="EMBL/GenBank/DDBJ databases">
        <title>Exploring microbial biodiversity for novel pathways involved in the catabolism of aromatic compounds derived from lignin.</title>
        <authorList>
            <person name="Elkins J."/>
        </authorList>
    </citation>
    <scope>NUCLEOTIDE SEQUENCE [LARGE SCALE GENOMIC DNA]</scope>
    <source>
        <strain evidence="1 2">H2C3B</strain>
    </source>
</reference>